<dbReference type="Gene3D" id="3.40.50.620">
    <property type="entry name" value="HUPs"/>
    <property type="match status" value="1"/>
</dbReference>
<reference evidence="2" key="1">
    <citation type="journal article" date="2014" name="Front. Microbiol.">
        <title>High frequency of phylogenetically diverse reductive dehalogenase-homologous genes in deep subseafloor sedimentary metagenomes.</title>
        <authorList>
            <person name="Kawai M."/>
            <person name="Futagami T."/>
            <person name="Toyoda A."/>
            <person name="Takaki Y."/>
            <person name="Nishi S."/>
            <person name="Hori S."/>
            <person name="Arai W."/>
            <person name="Tsubouchi T."/>
            <person name="Morono Y."/>
            <person name="Uchiyama I."/>
            <person name="Ito T."/>
            <person name="Fujiyama A."/>
            <person name="Inagaki F."/>
            <person name="Takami H."/>
        </authorList>
    </citation>
    <scope>NUCLEOTIDE SEQUENCE</scope>
    <source>
        <strain evidence="2">Expedition CK06-06</strain>
    </source>
</reference>
<sequence>LDGQGGDENFAGYQYFHGFNLYGLLKQKKALRFGSELLKSLLRRQDKSAYQTLLFQVLPGSIRERLLLRTAPYLHPDFFYEYINGSRIYNEFFDADGLNQSLVRHFQYKLEHLLRMEDRNSMAFSLEARVPYLDYRLIEYLLGVSQDLKIRDGETKYLQKKVLGKYTTTEILNRKDKIGFGTPGDEWMLSEAWQDTRGKAALI</sequence>
<organism evidence="2">
    <name type="scientific">marine sediment metagenome</name>
    <dbReference type="NCBI Taxonomy" id="412755"/>
    <lineage>
        <taxon>unclassified sequences</taxon>
        <taxon>metagenomes</taxon>
        <taxon>ecological metagenomes</taxon>
    </lineage>
</organism>
<comment type="caution">
    <text evidence="2">The sequence shown here is derived from an EMBL/GenBank/DDBJ whole genome shotgun (WGS) entry which is preliminary data.</text>
</comment>
<gene>
    <name evidence="2" type="ORF">S12H4_13740</name>
</gene>
<dbReference type="AlphaFoldDB" id="X1R9A3"/>
<dbReference type="Pfam" id="PF00733">
    <property type="entry name" value="Asn_synthase"/>
    <property type="match status" value="1"/>
</dbReference>
<evidence type="ECO:0000259" key="1">
    <source>
        <dbReference type="Pfam" id="PF00733"/>
    </source>
</evidence>
<dbReference type="GO" id="GO:0004066">
    <property type="term" value="F:asparagine synthase (glutamine-hydrolyzing) activity"/>
    <property type="evidence" value="ECO:0007669"/>
    <property type="project" value="InterPro"/>
</dbReference>
<dbReference type="SUPFAM" id="SSF52402">
    <property type="entry name" value="Adenine nucleotide alpha hydrolases-like"/>
    <property type="match status" value="1"/>
</dbReference>
<proteinExistence type="predicted"/>
<feature type="non-terminal residue" evidence="2">
    <location>
        <position position="1"/>
    </location>
</feature>
<dbReference type="GO" id="GO:0006529">
    <property type="term" value="P:asparagine biosynthetic process"/>
    <property type="evidence" value="ECO:0007669"/>
    <property type="project" value="InterPro"/>
</dbReference>
<dbReference type="InterPro" id="IPR014729">
    <property type="entry name" value="Rossmann-like_a/b/a_fold"/>
</dbReference>
<dbReference type="PANTHER" id="PTHR43284">
    <property type="entry name" value="ASPARAGINE SYNTHETASE (GLUTAMINE-HYDROLYZING)"/>
    <property type="match status" value="1"/>
</dbReference>
<name>X1R9A3_9ZZZZ</name>
<feature type="domain" description="Asparagine synthetase" evidence="1">
    <location>
        <begin position="1"/>
        <end position="192"/>
    </location>
</feature>
<dbReference type="InterPro" id="IPR051786">
    <property type="entry name" value="ASN_synthetase/amidase"/>
</dbReference>
<evidence type="ECO:0000313" key="2">
    <source>
        <dbReference type="EMBL" id="GAI77322.1"/>
    </source>
</evidence>
<accession>X1R9A3</accession>
<dbReference type="PANTHER" id="PTHR43284:SF1">
    <property type="entry name" value="ASPARAGINE SYNTHETASE"/>
    <property type="match status" value="1"/>
</dbReference>
<dbReference type="EMBL" id="BARW01006540">
    <property type="protein sequence ID" value="GAI77322.1"/>
    <property type="molecule type" value="Genomic_DNA"/>
</dbReference>
<protein>
    <recommendedName>
        <fullName evidence="1">Asparagine synthetase domain-containing protein</fullName>
    </recommendedName>
</protein>
<dbReference type="InterPro" id="IPR001962">
    <property type="entry name" value="Asn_synthase"/>
</dbReference>
<dbReference type="GO" id="GO:0005829">
    <property type="term" value="C:cytosol"/>
    <property type="evidence" value="ECO:0007669"/>
    <property type="project" value="TreeGrafter"/>
</dbReference>